<protein>
    <submittedName>
        <fullName evidence="2">Uncharacterized protein</fullName>
    </submittedName>
</protein>
<evidence type="ECO:0000256" key="1">
    <source>
        <dbReference type="SAM" id="MobiDB-lite"/>
    </source>
</evidence>
<sequence>MLKQLSKTFGNHDNNKAPHDHEAPSGHENPKGHHKVAPITGDFILAKSSNILAKCTGNRNILEKDGRKDKVKGVKWMVKKKNKGIKENFKNKVFIEKFLTKYFSQLYF</sequence>
<proteinExistence type="predicted"/>
<dbReference type="Proteomes" id="UP000266673">
    <property type="component" value="Unassembled WGS sequence"/>
</dbReference>
<feature type="compositionally biased region" description="Basic and acidic residues" evidence="1">
    <location>
        <begin position="13"/>
        <end position="31"/>
    </location>
</feature>
<keyword evidence="3" id="KW-1185">Reference proteome</keyword>
<feature type="region of interest" description="Disordered" evidence="1">
    <location>
        <begin position="1"/>
        <end position="36"/>
    </location>
</feature>
<evidence type="ECO:0000313" key="2">
    <source>
        <dbReference type="EMBL" id="RIB17686.1"/>
    </source>
</evidence>
<gene>
    <name evidence="2" type="ORF">C2G38_2186680</name>
</gene>
<comment type="caution">
    <text evidence="2">The sequence shown here is derived from an EMBL/GenBank/DDBJ whole genome shotgun (WGS) entry which is preliminary data.</text>
</comment>
<dbReference type="EMBL" id="QKWP01000590">
    <property type="protein sequence ID" value="RIB17686.1"/>
    <property type="molecule type" value="Genomic_DNA"/>
</dbReference>
<feature type="compositionally biased region" description="Polar residues" evidence="1">
    <location>
        <begin position="1"/>
        <end position="12"/>
    </location>
</feature>
<name>A0A397VEE6_9GLOM</name>
<evidence type="ECO:0000313" key="3">
    <source>
        <dbReference type="Proteomes" id="UP000266673"/>
    </source>
</evidence>
<organism evidence="2 3">
    <name type="scientific">Gigaspora rosea</name>
    <dbReference type="NCBI Taxonomy" id="44941"/>
    <lineage>
        <taxon>Eukaryota</taxon>
        <taxon>Fungi</taxon>
        <taxon>Fungi incertae sedis</taxon>
        <taxon>Mucoromycota</taxon>
        <taxon>Glomeromycotina</taxon>
        <taxon>Glomeromycetes</taxon>
        <taxon>Diversisporales</taxon>
        <taxon>Gigasporaceae</taxon>
        <taxon>Gigaspora</taxon>
    </lineage>
</organism>
<reference evidence="2 3" key="1">
    <citation type="submission" date="2018-06" db="EMBL/GenBank/DDBJ databases">
        <title>Comparative genomics reveals the genomic features of Rhizophagus irregularis, R. cerebriforme, R. diaphanum and Gigaspora rosea, and their symbiotic lifestyle signature.</title>
        <authorList>
            <person name="Morin E."/>
            <person name="San Clemente H."/>
            <person name="Chen E.C.H."/>
            <person name="De La Providencia I."/>
            <person name="Hainaut M."/>
            <person name="Kuo A."/>
            <person name="Kohler A."/>
            <person name="Murat C."/>
            <person name="Tang N."/>
            <person name="Roy S."/>
            <person name="Loubradou J."/>
            <person name="Henrissat B."/>
            <person name="Grigoriev I.V."/>
            <person name="Corradi N."/>
            <person name="Roux C."/>
            <person name="Martin F.M."/>
        </authorList>
    </citation>
    <scope>NUCLEOTIDE SEQUENCE [LARGE SCALE GENOMIC DNA]</scope>
    <source>
        <strain evidence="2 3">DAOM 194757</strain>
    </source>
</reference>
<dbReference type="AlphaFoldDB" id="A0A397VEE6"/>
<accession>A0A397VEE6</accession>